<keyword evidence="2" id="KW-1185">Reference proteome</keyword>
<dbReference type="OrthoDB" id="2186at10239"/>
<dbReference type="InterPro" id="IPR013423">
    <property type="entry name" value="CHP02594"/>
</dbReference>
<dbReference type="Proteomes" id="UP000007518">
    <property type="component" value="Segment"/>
</dbReference>
<reference evidence="1 2" key="1">
    <citation type="submission" date="2011-11" db="EMBL/GenBank/DDBJ databases">
        <authorList>
            <person name="Hynes A.P."/>
            <person name="Lang A.S."/>
        </authorList>
    </citation>
    <scope>NUCLEOTIDE SEQUENCE [LARGE SCALE GENOMIC DNA]</scope>
</reference>
<accession>H6WBN0</accession>
<dbReference type="KEGG" id="vg:14698232"/>
<dbReference type="GeneID" id="14698232"/>
<sequence>MDIKEIQAALGVRPDGAIGPVTTAALVAAVKAGRVTVGPELAAAELPWMKIARGYLGEREIKGPDDNARIVELFAKAGHAWVKDDETAWCAAFVGGVLAQAGLPGTGSLAARSYEGWGLALTGPVYGCVGVKTRAGGAAWQGHVGFVVGANEREVILLGGNHGDAVSIAAFPRKDFTAFRYPPGFDPAKASPLPASVAGAKSAVTES</sequence>
<name>H6WBN0_9CAUD</name>
<dbReference type="RefSeq" id="YP_007518409.1">
    <property type="nucleotide sequence ID" value="NC_020489.1"/>
</dbReference>
<proteinExistence type="predicted"/>
<dbReference type="EMBL" id="JQ066768">
    <property type="protein sequence ID" value="AFA44867.1"/>
    <property type="molecule type" value="Genomic_DNA"/>
</dbReference>
<gene>
    <name evidence="1" type="ORF">RcapNL_00027</name>
</gene>
<protein>
    <submittedName>
        <fullName evidence="1">Peptidoglycan-binding protein</fullName>
    </submittedName>
</protein>
<dbReference type="NCBIfam" id="TIGR02594">
    <property type="entry name" value="TIGR02594 family protein"/>
    <property type="match status" value="1"/>
</dbReference>
<organism evidence="1 2">
    <name type="scientific">Rhodobacter phage RcapNL</name>
    <dbReference type="NCBI Taxonomy" id="1131316"/>
    <lineage>
        <taxon>Viruses</taxon>
        <taxon>Duplodnaviria</taxon>
        <taxon>Heunggongvirae</taxon>
        <taxon>Uroviricota</taxon>
        <taxon>Caudoviricetes</taxon>
        <taxon>Capnelvirus</taxon>
        <taxon>Capnelvirus RcapNL</taxon>
    </lineage>
</organism>
<evidence type="ECO:0000313" key="1">
    <source>
        <dbReference type="EMBL" id="AFA44867.1"/>
    </source>
</evidence>
<evidence type="ECO:0000313" key="2">
    <source>
        <dbReference type="Proteomes" id="UP000007518"/>
    </source>
</evidence>